<dbReference type="GO" id="GO:0016757">
    <property type="term" value="F:glycosyltransferase activity"/>
    <property type="evidence" value="ECO:0007669"/>
    <property type="project" value="InterPro"/>
</dbReference>
<gene>
    <name evidence="3" type="ORF">S01H1_30266</name>
</gene>
<dbReference type="InterPro" id="IPR050194">
    <property type="entry name" value="Glycosyltransferase_grp1"/>
</dbReference>
<evidence type="ECO:0008006" key="4">
    <source>
        <dbReference type="Google" id="ProtNLM"/>
    </source>
</evidence>
<organism evidence="3">
    <name type="scientific">marine sediment metagenome</name>
    <dbReference type="NCBI Taxonomy" id="412755"/>
    <lineage>
        <taxon>unclassified sequences</taxon>
        <taxon>metagenomes</taxon>
        <taxon>ecological metagenomes</taxon>
    </lineage>
</organism>
<reference evidence="3" key="1">
    <citation type="journal article" date="2014" name="Front. Microbiol.">
        <title>High frequency of phylogenetically diverse reductive dehalogenase-homologous genes in deep subseafloor sedimentary metagenomes.</title>
        <authorList>
            <person name="Kawai M."/>
            <person name="Futagami T."/>
            <person name="Toyoda A."/>
            <person name="Takaki Y."/>
            <person name="Nishi S."/>
            <person name="Hori S."/>
            <person name="Arai W."/>
            <person name="Tsubouchi T."/>
            <person name="Morono Y."/>
            <person name="Uchiyama I."/>
            <person name="Ito T."/>
            <person name="Fujiyama A."/>
            <person name="Inagaki F."/>
            <person name="Takami H."/>
        </authorList>
    </citation>
    <scope>NUCLEOTIDE SEQUENCE</scope>
    <source>
        <strain evidence="3">Expedition CK06-06</strain>
    </source>
</reference>
<dbReference type="PANTHER" id="PTHR45947:SF3">
    <property type="entry name" value="SULFOQUINOVOSYL TRANSFERASE SQD2"/>
    <property type="match status" value="1"/>
</dbReference>
<accession>X0TT35</accession>
<evidence type="ECO:0000259" key="1">
    <source>
        <dbReference type="Pfam" id="PF00534"/>
    </source>
</evidence>
<feature type="domain" description="Glycosyltransferase subfamily 4-like N-terminal" evidence="2">
    <location>
        <begin position="18"/>
        <end position="58"/>
    </location>
</feature>
<feature type="domain" description="Glycosyl transferase family 1" evidence="1">
    <location>
        <begin position="64"/>
        <end position="224"/>
    </location>
</feature>
<evidence type="ECO:0000259" key="2">
    <source>
        <dbReference type="Pfam" id="PF13439"/>
    </source>
</evidence>
<sequence>GIGIGEDEPELRTVTESQAVLECHRIIAATARERDDIVRHYGVSPQKIGVVPCGVNTEIFKPQDKQEARRQLGFNDGKILLFVGRIDPLKGIEQLLEAVARLKDKGVRLVVIGGDADSREVDWLQEMKEKLGLDKQITFQGLVKHDELPRFYHAADVTVMPSYYESFGLVGLESLACGTPVVATDVGDMRRIIRQGETGYVVANNNPEELAERISRLLAGEDSLKSPDFISRSVGHYDWSYIARAVSAELNRVVKATTAPVA</sequence>
<dbReference type="InterPro" id="IPR001296">
    <property type="entry name" value="Glyco_trans_1"/>
</dbReference>
<feature type="non-terminal residue" evidence="3">
    <location>
        <position position="1"/>
    </location>
</feature>
<proteinExistence type="predicted"/>
<protein>
    <recommendedName>
        <fullName evidence="4">Glycosyl transferase family 1 domain-containing protein</fullName>
    </recommendedName>
</protein>
<dbReference type="Pfam" id="PF00534">
    <property type="entry name" value="Glycos_transf_1"/>
    <property type="match status" value="1"/>
</dbReference>
<dbReference type="InterPro" id="IPR028098">
    <property type="entry name" value="Glyco_trans_4-like_N"/>
</dbReference>
<evidence type="ECO:0000313" key="3">
    <source>
        <dbReference type="EMBL" id="GAF96359.1"/>
    </source>
</evidence>
<dbReference type="AlphaFoldDB" id="X0TT35"/>
<dbReference type="Gene3D" id="3.40.50.2000">
    <property type="entry name" value="Glycogen Phosphorylase B"/>
    <property type="match status" value="2"/>
</dbReference>
<dbReference type="SUPFAM" id="SSF53756">
    <property type="entry name" value="UDP-Glycosyltransferase/glycogen phosphorylase"/>
    <property type="match status" value="1"/>
</dbReference>
<dbReference type="EMBL" id="BARS01018609">
    <property type="protein sequence ID" value="GAF96359.1"/>
    <property type="molecule type" value="Genomic_DNA"/>
</dbReference>
<dbReference type="PANTHER" id="PTHR45947">
    <property type="entry name" value="SULFOQUINOVOSYL TRANSFERASE SQD2"/>
    <property type="match status" value="1"/>
</dbReference>
<name>X0TT35_9ZZZZ</name>
<comment type="caution">
    <text evidence="3">The sequence shown here is derived from an EMBL/GenBank/DDBJ whole genome shotgun (WGS) entry which is preliminary data.</text>
</comment>
<dbReference type="Pfam" id="PF13439">
    <property type="entry name" value="Glyco_transf_4"/>
    <property type="match status" value="1"/>
</dbReference>